<evidence type="ECO:0000313" key="4">
    <source>
        <dbReference type="EMBL" id="CAF4488071.1"/>
    </source>
</evidence>
<evidence type="ECO:0000313" key="2">
    <source>
        <dbReference type="EMBL" id="CAF3377752.1"/>
    </source>
</evidence>
<sequence>MFKHSKGPLNMNGLYLSTSLHHLHDRKQSCISQQKDLNQNRSQSPIDMNEKISTKSRHSSSSYTSLSSYLKEFNLTNKDFFDLQQALKIIFHYVQSQIVCDHNKELVKQRLKTPYLHQQVNIDDQSSLPLYTDECFIRNGLLNHNYGPEIHDSRCQSINLCYSNHSKPSIHLQNSSSSCYTLSSASNSMQLTSSLNISLPLALLSNQKHLFSALTNNFTLGKDQNNETKSMIIRRNKVQAWERDNTLQRRTSIADFSIEQNVQLKASDHHQSTIVRTPSIIKDDNIVKTTEDVINKNSILLTGSDKEYEKILENKNIDDLFPMVKRLAPYIIICDAFHQTSNNNGLNGKLSINKNNEKSMQEINHRVKVSEKRTLTDVLDPQSIKVKRQSLLL</sequence>
<feature type="region of interest" description="Disordered" evidence="1">
    <location>
        <begin position="35"/>
        <end position="61"/>
    </location>
</feature>
<reference evidence="3" key="1">
    <citation type="submission" date="2021-02" db="EMBL/GenBank/DDBJ databases">
        <authorList>
            <person name="Nowell W R."/>
        </authorList>
    </citation>
    <scope>NUCLEOTIDE SEQUENCE</scope>
</reference>
<evidence type="ECO:0000313" key="3">
    <source>
        <dbReference type="EMBL" id="CAF3501713.1"/>
    </source>
</evidence>
<accession>A0A818HAF2</accession>
<comment type="caution">
    <text evidence="3">The sequence shown here is derived from an EMBL/GenBank/DDBJ whole genome shotgun (WGS) entry which is preliminary data.</text>
</comment>
<organism evidence="3 6">
    <name type="scientific">Rotaria socialis</name>
    <dbReference type="NCBI Taxonomy" id="392032"/>
    <lineage>
        <taxon>Eukaryota</taxon>
        <taxon>Metazoa</taxon>
        <taxon>Spiralia</taxon>
        <taxon>Gnathifera</taxon>
        <taxon>Rotifera</taxon>
        <taxon>Eurotatoria</taxon>
        <taxon>Bdelloidea</taxon>
        <taxon>Philodinida</taxon>
        <taxon>Philodinidae</taxon>
        <taxon>Rotaria</taxon>
    </lineage>
</organism>
<gene>
    <name evidence="3" type="ORF">FME351_LOCUS16825</name>
    <name evidence="2" type="ORF">GRG538_LOCUS7908</name>
    <name evidence="5" type="ORF">QYT958_LOCUS9407</name>
    <name evidence="4" type="ORF">TSG867_LOCUS20083</name>
</gene>
<name>A0A818HAF2_9BILA</name>
<dbReference type="EMBL" id="CAJNYT010000852">
    <property type="protein sequence ID" value="CAF3377752.1"/>
    <property type="molecule type" value="Genomic_DNA"/>
</dbReference>
<dbReference type="Proteomes" id="UP000663872">
    <property type="component" value="Unassembled WGS sequence"/>
</dbReference>
<dbReference type="EMBL" id="CAJOBR010000991">
    <property type="protein sequence ID" value="CAF4567543.1"/>
    <property type="molecule type" value="Genomic_DNA"/>
</dbReference>
<dbReference type="Proteomes" id="UP000663862">
    <property type="component" value="Unassembled WGS sequence"/>
</dbReference>
<feature type="compositionally biased region" description="Polar residues" evidence="1">
    <location>
        <begin position="35"/>
        <end position="46"/>
    </location>
</feature>
<proteinExistence type="predicted"/>
<dbReference type="EMBL" id="CAJOBQ010001447">
    <property type="protein sequence ID" value="CAF4488071.1"/>
    <property type="molecule type" value="Genomic_DNA"/>
</dbReference>
<protein>
    <submittedName>
        <fullName evidence="3">Uncharacterized protein</fullName>
    </submittedName>
</protein>
<dbReference type="EMBL" id="CAJNYU010002055">
    <property type="protein sequence ID" value="CAF3501713.1"/>
    <property type="molecule type" value="Genomic_DNA"/>
</dbReference>
<evidence type="ECO:0000313" key="6">
    <source>
        <dbReference type="Proteomes" id="UP000663869"/>
    </source>
</evidence>
<evidence type="ECO:0000256" key="1">
    <source>
        <dbReference type="SAM" id="MobiDB-lite"/>
    </source>
</evidence>
<dbReference type="Proteomes" id="UP000663848">
    <property type="component" value="Unassembled WGS sequence"/>
</dbReference>
<dbReference type="Proteomes" id="UP000663869">
    <property type="component" value="Unassembled WGS sequence"/>
</dbReference>
<dbReference type="AlphaFoldDB" id="A0A818HAF2"/>
<evidence type="ECO:0000313" key="5">
    <source>
        <dbReference type="EMBL" id="CAF4567543.1"/>
    </source>
</evidence>